<evidence type="ECO:0000313" key="3">
    <source>
        <dbReference type="EMBL" id="TMO77083.1"/>
    </source>
</evidence>
<dbReference type="PROSITE" id="PS50801">
    <property type="entry name" value="STAS"/>
    <property type="match status" value="1"/>
</dbReference>
<keyword evidence="4" id="KW-1185">Reference proteome</keyword>
<dbReference type="SUPFAM" id="SSF52091">
    <property type="entry name" value="SpoIIaa-like"/>
    <property type="match status" value="1"/>
</dbReference>
<evidence type="ECO:0000313" key="2">
    <source>
        <dbReference type="EMBL" id="TMO68211.1"/>
    </source>
</evidence>
<dbReference type="InterPro" id="IPR002645">
    <property type="entry name" value="STAS_dom"/>
</dbReference>
<name>A0A5S3V8K7_9GAMM</name>
<proteinExistence type="predicted"/>
<accession>A0A5S3V8K7</accession>
<dbReference type="AlphaFoldDB" id="A0A5S3V8K7"/>
<dbReference type="EMBL" id="PNBW01000022">
    <property type="protein sequence ID" value="TMO77083.1"/>
    <property type="molecule type" value="Genomic_DNA"/>
</dbReference>
<protein>
    <recommendedName>
        <fullName evidence="1">STAS domain-containing protein</fullName>
    </recommendedName>
</protein>
<dbReference type="RefSeq" id="WP_138591900.1">
    <property type="nucleotide sequence ID" value="NZ_PNBW01000022.1"/>
</dbReference>
<sequence length="90" mass="10166">MLKLSPELTISQVEDLHQQLRQELHVEHDICIDISEVSRADTASIQLLCALQKHLLSINHQIVWHGQSTAFRNAVDELGLVKFLALDSVN</sequence>
<dbReference type="InterPro" id="IPR052746">
    <property type="entry name" value="MlaB_ABC_Transporter"/>
</dbReference>
<evidence type="ECO:0000313" key="5">
    <source>
        <dbReference type="Proteomes" id="UP000307217"/>
    </source>
</evidence>
<feature type="domain" description="STAS" evidence="1">
    <location>
        <begin position="1"/>
        <end position="90"/>
    </location>
</feature>
<dbReference type="Pfam" id="PF13466">
    <property type="entry name" value="STAS_2"/>
    <property type="match status" value="1"/>
</dbReference>
<reference evidence="4 5" key="1">
    <citation type="submission" date="2018-01" db="EMBL/GenBank/DDBJ databases">
        <authorList>
            <person name="Paulsen S."/>
            <person name="Gram L.K."/>
        </authorList>
    </citation>
    <scope>NUCLEOTIDE SEQUENCE [LARGE SCALE GENOMIC DNA]</scope>
    <source>
        <strain evidence="2 5">S3790</strain>
        <strain evidence="3 4">S3895</strain>
    </source>
</reference>
<dbReference type="Proteomes" id="UP000307217">
    <property type="component" value="Unassembled WGS sequence"/>
</dbReference>
<evidence type="ECO:0000259" key="1">
    <source>
        <dbReference type="PROSITE" id="PS50801"/>
    </source>
</evidence>
<comment type="caution">
    <text evidence="2">The sequence shown here is derived from an EMBL/GenBank/DDBJ whole genome shotgun (WGS) entry which is preliminary data.</text>
</comment>
<gene>
    <name evidence="2" type="ORF">CWC19_10850</name>
    <name evidence="3" type="ORF">CWC20_04765</name>
</gene>
<reference evidence="2" key="3">
    <citation type="submission" date="2019-09" db="EMBL/GenBank/DDBJ databases">
        <title>Co-occurence of chitin degradation, pigmentation and bioactivity in marine Pseudoalteromonas.</title>
        <authorList>
            <person name="Sonnenschein E.C."/>
            <person name="Bech P.K."/>
        </authorList>
    </citation>
    <scope>NUCLEOTIDE SEQUENCE</scope>
    <source>
        <strain evidence="2">S3790</strain>
        <strain evidence="4">S3895</strain>
    </source>
</reference>
<dbReference type="Gene3D" id="3.30.750.24">
    <property type="entry name" value="STAS domain"/>
    <property type="match status" value="1"/>
</dbReference>
<dbReference type="InterPro" id="IPR058548">
    <property type="entry name" value="MlaB-like_STAS"/>
</dbReference>
<dbReference type="InterPro" id="IPR036513">
    <property type="entry name" value="STAS_dom_sf"/>
</dbReference>
<organism evidence="2 5">
    <name type="scientific">Pseudoalteromonas aurantia</name>
    <dbReference type="NCBI Taxonomy" id="43654"/>
    <lineage>
        <taxon>Bacteria</taxon>
        <taxon>Pseudomonadati</taxon>
        <taxon>Pseudomonadota</taxon>
        <taxon>Gammaproteobacteria</taxon>
        <taxon>Alteromonadales</taxon>
        <taxon>Pseudoalteromonadaceae</taxon>
        <taxon>Pseudoalteromonas</taxon>
    </lineage>
</organism>
<dbReference type="EMBL" id="PNBX01000043">
    <property type="protein sequence ID" value="TMO68211.1"/>
    <property type="molecule type" value="Genomic_DNA"/>
</dbReference>
<evidence type="ECO:0000313" key="4">
    <source>
        <dbReference type="Proteomes" id="UP000307164"/>
    </source>
</evidence>
<dbReference type="PANTHER" id="PTHR35849">
    <property type="entry name" value="BLR2341 PROTEIN"/>
    <property type="match status" value="1"/>
</dbReference>
<dbReference type="OrthoDB" id="6308343at2"/>
<dbReference type="Proteomes" id="UP000307164">
    <property type="component" value="Unassembled WGS sequence"/>
</dbReference>
<dbReference type="PANTHER" id="PTHR35849:SF2">
    <property type="entry name" value="BLR2341 PROTEIN"/>
    <property type="match status" value="1"/>
</dbReference>
<reference evidence="5" key="2">
    <citation type="submission" date="2019-06" db="EMBL/GenBank/DDBJ databases">
        <title>Co-occurence of chitin degradation, pigmentation and bioactivity in marine Pseudoalteromonas.</title>
        <authorList>
            <person name="Sonnenschein E.C."/>
            <person name="Bech P.K."/>
        </authorList>
    </citation>
    <scope>NUCLEOTIDE SEQUENCE [LARGE SCALE GENOMIC DNA]</scope>
    <source>
        <strain evidence="5">S3790</strain>
        <strain evidence="3">S3895</strain>
    </source>
</reference>